<dbReference type="RefSeq" id="WP_169627084.1">
    <property type="nucleotide sequence ID" value="NZ_JABBNT010000008.1"/>
</dbReference>
<dbReference type="Proteomes" id="UP000539372">
    <property type="component" value="Unassembled WGS sequence"/>
</dbReference>
<evidence type="ECO:0000256" key="1">
    <source>
        <dbReference type="SAM" id="Phobius"/>
    </source>
</evidence>
<keyword evidence="1" id="KW-0812">Transmembrane</keyword>
<keyword evidence="1" id="KW-0472">Membrane</keyword>
<organism evidence="3 4">
    <name type="scientific">Pacificispira spongiicola</name>
    <dbReference type="NCBI Taxonomy" id="2729598"/>
    <lineage>
        <taxon>Bacteria</taxon>
        <taxon>Pseudomonadati</taxon>
        <taxon>Pseudomonadota</taxon>
        <taxon>Alphaproteobacteria</taxon>
        <taxon>Rhodospirillales</taxon>
        <taxon>Rhodospirillaceae</taxon>
        <taxon>Pacificispira</taxon>
    </lineage>
</organism>
<evidence type="ECO:0000313" key="3">
    <source>
        <dbReference type="EMBL" id="NMM46691.1"/>
    </source>
</evidence>
<name>A0A7Y0E3S6_9PROT</name>
<dbReference type="EMBL" id="JABBNT010000008">
    <property type="protein sequence ID" value="NMM46691.1"/>
    <property type="molecule type" value="Genomic_DNA"/>
</dbReference>
<gene>
    <name evidence="3" type="ORF">HH303_19530</name>
</gene>
<reference evidence="3 4" key="1">
    <citation type="submission" date="2020-04" db="EMBL/GenBank/DDBJ databases">
        <title>Rhodospirillaceae bacterium KN72 isolated from deep sea.</title>
        <authorList>
            <person name="Zhang D.-C."/>
        </authorList>
    </citation>
    <scope>NUCLEOTIDE SEQUENCE [LARGE SCALE GENOMIC DNA]</scope>
    <source>
        <strain evidence="3 4">KN72</strain>
    </source>
</reference>
<accession>A0A7Y0E3S6</accession>
<sequence length="87" mass="10243">MSQDKSEARARHWVKTRNLTYVVLVLWFIFSFVVHWFAKGLNEMNFMGFPLGYYMAAQGSLIVFVVIIFVQNWLQDRIDDECGFGEN</sequence>
<keyword evidence="4" id="KW-1185">Reference proteome</keyword>
<dbReference type="NCBIfam" id="TIGR03647">
    <property type="entry name" value="Na_symport_sm"/>
    <property type="match status" value="1"/>
</dbReference>
<feature type="domain" description="Sodium symporter small subunit" evidence="2">
    <location>
        <begin position="10"/>
        <end position="83"/>
    </location>
</feature>
<keyword evidence="1" id="KW-1133">Transmembrane helix</keyword>
<dbReference type="Pfam" id="PF13937">
    <property type="entry name" value="DUF4212"/>
    <property type="match status" value="1"/>
</dbReference>
<proteinExistence type="predicted"/>
<evidence type="ECO:0000259" key="2">
    <source>
        <dbReference type="Pfam" id="PF13937"/>
    </source>
</evidence>
<protein>
    <submittedName>
        <fullName evidence="3">DUF4212 domain-containing protein</fullName>
    </submittedName>
</protein>
<feature type="transmembrane region" description="Helical" evidence="1">
    <location>
        <begin position="50"/>
        <end position="70"/>
    </location>
</feature>
<dbReference type="AlphaFoldDB" id="A0A7Y0E3S6"/>
<feature type="transmembrane region" description="Helical" evidence="1">
    <location>
        <begin position="21"/>
        <end position="38"/>
    </location>
</feature>
<evidence type="ECO:0000313" key="4">
    <source>
        <dbReference type="Proteomes" id="UP000539372"/>
    </source>
</evidence>
<dbReference type="InterPro" id="IPR019886">
    <property type="entry name" value="Na_symporter_ssu"/>
</dbReference>
<comment type="caution">
    <text evidence="3">The sequence shown here is derived from an EMBL/GenBank/DDBJ whole genome shotgun (WGS) entry which is preliminary data.</text>
</comment>